<gene>
    <name evidence="1" type="ORF">Sangu_0684500</name>
</gene>
<organism evidence="1">
    <name type="scientific">Sesamum angustifolium</name>
    <dbReference type="NCBI Taxonomy" id="2727405"/>
    <lineage>
        <taxon>Eukaryota</taxon>
        <taxon>Viridiplantae</taxon>
        <taxon>Streptophyta</taxon>
        <taxon>Embryophyta</taxon>
        <taxon>Tracheophyta</taxon>
        <taxon>Spermatophyta</taxon>
        <taxon>Magnoliopsida</taxon>
        <taxon>eudicotyledons</taxon>
        <taxon>Gunneridae</taxon>
        <taxon>Pentapetalae</taxon>
        <taxon>asterids</taxon>
        <taxon>lamiids</taxon>
        <taxon>Lamiales</taxon>
        <taxon>Pedaliaceae</taxon>
        <taxon>Sesamum</taxon>
    </lineage>
</organism>
<reference evidence="1" key="1">
    <citation type="submission" date="2020-06" db="EMBL/GenBank/DDBJ databases">
        <authorList>
            <person name="Li T."/>
            <person name="Hu X."/>
            <person name="Zhang T."/>
            <person name="Song X."/>
            <person name="Zhang H."/>
            <person name="Dai N."/>
            <person name="Sheng W."/>
            <person name="Hou X."/>
            <person name="Wei L."/>
        </authorList>
    </citation>
    <scope>NUCLEOTIDE SEQUENCE</scope>
    <source>
        <strain evidence="1">G01</strain>
        <tissue evidence="1">Leaf</tissue>
    </source>
</reference>
<evidence type="ECO:0000313" key="1">
    <source>
        <dbReference type="EMBL" id="KAL0358351.1"/>
    </source>
</evidence>
<reference evidence="1" key="2">
    <citation type="journal article" date="2024" name="Plant">
        <title>Genomic evolution and insights into agronomic trait innovations of Sesamum species.</title>
        <authorList>
            <person name="Miao H."/>
            <person name="Wang L."/>
            <person name="Qu L."/>
            <person name="Liu H."/>
            <person name="Sun Y."/>
            <person name="Le M."/>
            <person name="Wang Q."/>
            <person name="Wei S."/>
            <person name="Zheng Y."/>
            <person name="Lin W."/>
            <person name="Duan Y."/>
            <person name="Cao H."/>
            <person name="Xiong S."/>
            <person name="Wang X."/>
            <person name="Wei L."/>
            <person name="Li C."/>
            <person name="Ma Q."/>
            <person name="Ju M."/>
            <person name="Zhao R."/>
            <person name="Li G."/>
            <person name="Mu C."/>
            <person name="Tian Q."/>
            <person name="Mei H."/>
            <person name="Zhang T."/>
            <person name="Gao T."/>
            <person name="Zhang H."/>
        </authorList>
    </citation>
    <scope>NUCLEOTIDE SEQUENCE</scope>
    <source>
        <strain evidence="1">G01</strain>
    </source>
</reference>
<evidence type="ECO:0008006" key="2">
    <source>
        <dbReference type="Google" id="ProtNLM"/>
    </source>
</evidence>
<comment type="caution">
    <text evidence="1">The sequence shown here is derived from an EMBL/GenBank/DDBJ whole genome shotgun (WGS) entry which is preliminary data.</text>
</comment>
<dbReference type="AlphaFoldDB" id="A0AAW2PRY0"/>
<accession>A0AAW2PRY0</accession>
<name>A0AAW2PRY0_9LAMI</name>
<protein>
    <recommendedName>
        <fullName evidence="2">DDE Tnp4 domain-containing protein</fullName>
    </recommendedName>
</protein>
<sequence>MPSAFTLAFDAVMCENNRELSSNAFNGVHRRGMELIGTAFGKVKQRWKLVGKKWKEQCIEAFPFVIVSCCLLHNFLIKCSEMLPDEHAEGYRDAGFPVFDGERQ</sequence>
<proteinExistence type="predicted"/>
<dbReference type="EMBL" id="JACGWK010000004">
    <property type="protein sequence ID" value="KAL0358351.1"/>
    <property type="molecule type" value="Genomic_DNA"/>
</dbReference>